<dbReference type="PROSITE" id="PS50914">
    <property type="entry name" value="BON"/>
    <property type="match status" value="1"/>
</dbReference>
<feature type="signal peptide" evidence="1">
    <location>
        <begin position="1"/>
        <end position="26"/>
    </location>
</feature>
<evidence type="ECO:0000313" key="3">
    <source>
        <dbReference type="EMBL" id="MDR7378589.1"/>
    </source>
</evidence>
<gene>
    <name evidence="3" type="ORF">J2X19_003283</name>
</gene>
<accession>A0ABU2CBA3</accession>
<name>A0ABU2CBA3_9BURK</name>
<organism evidence="3 4">
    <name type="scientific">Rhodoferax ferrireducens</name>
    <dbReference type="NCBI Taxonomy" id="192843"/>
    <lineage>
        <taxon>Bacteria</taxon>
        <taxon>Pseudomonadati</taxon>
        <taxon>Pseudomonadota</taxon>
        <taxon>Betaproteobacteria</taxon>
        <taxon>Burkholderiales</taxon>
        <taxon>Comamonadaceae</taxon>
        <taxon>Rhodoferax</taxon>
    </lineage>
</organism>
<proteinExistence type="predicted"/>
<keyword evidence="1" id="KW-0732">Signal</keyword>
<sequence length="101" mass="10228">MTRSITGIAASALFALAAGAFLPAHAATDADLASSVQSAISSSMGDDAKNITVTANGSDVTVRGWAKGPLEESKARYVASTVPGVSNAYSTVRTYSNESSK</sequence>
<dbReference type="Proteomes" id="UP001180487">
    <property type="component" value="Unassembled WGS sequence"/>
</dbReference>
<evidence type="ECO:0000313" key="4">
    <source>
        <dbReference type="Proteomes" id="UP001180487"/>
    </source>
</evidence>
<protein>
    <submittedName>
        <fullName evidence="3">Osmotically-inducible protein OsmY</fullName>
    </submittedName>
</protein>
<dbReference type="RefSeq" id="WP_310374821.1">
    <property type="nucleotide sequence ID" value="NZ_JAVDXT010000003.1"/>
</dbReference>
<comment type="caution">
    <text evidence="3">The sequence shown here is derived from an EMBL/GenBank/DDBJ whole genome shotgun (WGS) entry which is preliminary data.</text>
</comment>
<dbReference type="Pfam" id="PF04972">
    <property type="entry name" value="BON"/>
    <property type="match status" value="1"/>
</dbReference>
<reference evidence="3 4" key="1">
    <citation type="submission" date="2023-07" db="EMBL/GenBank/DDBJ databases">
        <title>Sorghum-associated microbial communities from plants grown in Nebraska, USA.</title>
        <authorList>
            <person name="Schachtman D."/>
        </authorList>
    </citation>
    <scope>NUCLEOTIDE SEQUENCE [LARGE SCALE GENOMIC DNA]</scope>
    <source>
        <strain evidence="3 4">BE313</strain>
    </source>
</reference>
<keyword evidence="4" id="KW-1185">Reference proteome</keyword>
<feature type="chain" id="PRO_5045135156" evidence="1">
    <location>
        <begin position="27"/>
        <end position="101"/>
    </location>
</feature>
<evidence type="ECO:0000259" key="2">
    <source>
        <dbReference type="PROSITE" id="PS50914"/>
    </source>
</evidence>
<feature type="domain" description="BON" evidence="2">
    <location>
        <begin position="28"/>
        <end position="96"/>
    </location>
</feature>
<dbReference type="EMBL" id="JAVDXT010000003">
    <property type="protein sequence ID" value="MDR7378589.1"/>
    <property type="molecule type" value="Genomic_DNA"/>
</dbReference>
<evidence type="ECO:0000256" key="1">
    <source>
        <dbReference type="SAM" id="SignalP"/>
    </source>
</evidence>
<dbReference type="InterPro" id="IPR007055">
    <property type="entry name" value="BON_dom"/>
</dbReference>